<accession>A0A9P0YSC0</accession>
<evidence type="ECO:0000313" key="2">
    <source>
        <dbReference type="EMBL" id="CAH9074824.1"/>
    </source>
</evidence>
<organism evidence="2 3">
    <name type="scientific">Cuscuta europaea</name>
    <name type="common">European dodder</name>
    <dbReference type="NCBI Taxonomy" id="41803"/>
    <lineage>
        <taxon>Eukaryota</taxon>
        <taxon>Viridiplantae</taxon>
        <taxon>Streptophyta</taxon>
        <taxon>Embryophyta</taxon>
        <taxon>Tracheophyta</taxon>
        <taxon>Spermatophyta</taxon>
        <taxon>Magnoliopsida</taxon>
        <taxon>eudicotyledons</taxon>
        <taxon>Gunneridae</taxon>
        <taxon>Pentapetalae</taxon>
        <taxon>asterids</taxon>
        <taxon>lamiids</taxon>
        <taxon>Solanales</taxon>
        <taxon>Convolvulaceae</taxon>
        <taxon>Cuscuteae</taxon>
        <taxon>Cuscuta</taxon>
        <taxon>Cuscuta subgen. Cuscuta</taxon>
    </lineage>
</organism>
<comment type="caution">
    <text evidence="2">The sequence shown here is derived from an EMBL/GenBank/DDBJ whole genome shotgun (WGS) entry which is preliminary data.</text>
</comment>
<dbReference type="EMBL" id="CAMAPE010000009">
    <property type="protein sequence ID" value="CAH9074824.1"/>
    <property type="molecule type" value="Genomic_DNA"/>
</dbReference>
<proteinExistence type="predicted"/>
<dbReference type="AlphaFoldDB" id="A0A9P0YSC0"/>
<keyword evidence="3" id="KW-1185">Reference proteome</keyword>
<evidence type="ECO:0000313" key="3">
    <source>
        <dbReference type="Proteomes" id="UP001152484"/>
    </source>
</evidence>
<sequence>MPSMFSKILGNRSISNPSHKNIKRPHVRCCTYRCRRPGDGNAEVVKPQQQPELKKLVEMTLSELEVNSRHQLAGCLQGDGVNIIGVNYGSPGSCLYPRPLKILSWSKKLVRKWFNIKGKTDALQTNEVVNGAGVLDSLNKVC</sequence>
<feature type="region of interest" description="Disordered" evidence="1">
    <location>
        <begin position="1"/>
        <end position="20"/>
    </location>
</feature>
<gene>
    <name evidence="2" type="ORF">CEURO_LOCUS5324</name>
</gene>
<name>A0A9P0YSC0_CUSEU</name>
<reference evidence="2" key="1">
    <citation type="submission" date="2022-07" db="EMBL/GenBank/DDBJ databases">
        <authorList>
            <person name="Macas J."/>
            <person name="Novak P."/>
            <person name="Neumann P."/>
        </authorList>
    </citation>
    <scope>NUCLEOTIDE SEQUENCE</scope>
</reference>
<protein>
    <submittedName>
        <fullName evidence="2">Uncharacterized protein</fullName>
    </submittedName>
</protein>
<dbReference type="Proteomes" id="UP001152484">
    <property type="component" value="Unassembled WGS sequence"/>
</dbReference>
<evidence type="ECO:0000256" key="1">
    <source>
        <dbReference type="SAM" id="MobiDB-lite"/>
    </source>
</evidence>